<evidence type="ECO:0000313" key="6">
    <source>
        <dbReference type="Proteomes" id="UP000197208"/>
    </source>
</evidence>
<evidence type="ECO:0000259" key="4">
    <source>
        <dbReference type="Pfam" id="PF20009"/>
    </source>
</evidence>
<dbReference type="RefSeq" id="WP_088249528.1">
    <property type="nucleotide sequence ID" value="NZ_NHMK01000024.1"/>
</dbReference>
<dbReference type="InterPro" id="IPR051172">
    <property type="entry name" value="Chlamydia_OmcB"/>
</dbReference>
<evidence type="ECO:0000256" key="1">
    <source>
        <dbReference type="SAM" id="MobiDB-lite"/>
    </source>
</evidence>
<dbReference type="AlphaFoldDB" id="A0A246BH40"/>
<evidence type="ECO:0000313" key="5">
    <source>
        <dbReference type="EMBL" id="OWL94536.1"/>
    </source>
</evidence>
<comment type="caution">
    <text evidence="5">The sequence shown here is derived from an EMBL/GenBank/DDBJ whole genome shotgun (WGS) entry which is preliminary data.</text>
</comment>
<dbReference type="InterPro" id="IPR047589">
    <property type="entry name" value="DUF11_rpt"/>
</dbReference>
<dbReference type="InterPro" id="IPR001434">
    <property type="entry name" value="OmcB-like_DUF11"/>
</dbReference>
<reference evidence="5 6" key="1">
    <citation type="submission" date="2017-05" db="EMBL/GenBank/DDBJ databases">
        <title>De novo genome assembly of Deniococcus indicus strain DR1.</title>
        <authorList>
            <person name="Chauhan D."/>
            <person name="Yennamalli R.M."/>
            <person name="Priyadarshini R."/>
        </authorList>
    </citation>
    <scope>NUCLEOTIDE SEQUENCE [LARGE SCALE GENOMIC DNA]</scope>
    <source>
        <strain evidence="5 6">DR1</strain>
    </source>
</reference>
<feature type="region of interest" description="Disordered" evidence="1">
    <location>
        <begin position="631"/>
        <end position="662"/>
    </location>
</feature>
<dbReference type="Pfam" id="PF17963">
    <property type="entry name" value="Big_9"/>
    <property type="match status" value="1"/>
</dbReference>
<protein>
    <recommendedName>
        <fullName evidence="7">DUF11 domain-containing protein</fullName>
    </recommendedName>
</protein>
<evidence type="ECO:0000259" key="3">
    <source>
        <dbReference type="Pfam" id="PF01345"/>
    </source>
</evidence>
<proteinExistence type="predicted"/>
<evidence type="ECO:0000256" key="2">
    <source>
        <dbReference type="SAM" id="SignalP"/>
    </source>
</evidence>
<feature type="domain" description="DUF11" evidence="3">
    <location>
        <begin position="521"/>
        <end position="645"/>
    </location>
</feature>
<dbReference type="PANTHER" id="PTHR34819">
    <property type="entry name" value="LARGE CYSTEINE-RICH PERIPLASMIC PROTEIN OMCB"/>
    <property type="match status" value="1"/>
</dbReference>
<dbReference type="EMBL" id="NHMK01000024">
    <property type="protein sequence ID" value="OWL94536.1"/>
    <property type="molecule type" value="Genomic_DNA"/>
</dbReference>
<dbReference type="PANTHER" id="PTHR34819:SF3">
    <property type="entry name" value="CELL SURFACE PROTEIN"/>
    <property type="match status" value="1"/>
</dbReference>
<keyword evidence="6" id="KW-1185">Reference proteome</keyword>
<dbReference type="Gene3D" id="2.60.40.2810">
    <property type="match status" value="1"/>
</dbReference>
<dbReference type="Gene3D" id="2.60.40.1170">
    <property type="entry name" value="Mu homology domain, subdomain B"/>
    <property type="match status" value="1"/>
</dbReference>
<evidence type="ECO:0008006" key="7">
    <source>
        <dbReference type="Google" id="ProtNLM"/>
    </source>
</evidence>
<organism evidence="5 6">
    <name type="scientific">Deinococcus indicus</name>
    <dbReference type="NCBI Taxonomy" id="223556"/>
    <lineage>
        <taxon>Bacteria</taxon>
        <taxon>Thermotogati</taxon>
        <taxon>Deinococcota</taxon>
        <taxon>Deinococci</taxon>
        <taxon>Deinococcales</taxon>
        <taxon>Deinococcaceae</taxon>
        <taxon>Deinococcus</taxon>
    </lineage>
</organism>
<dbReference type="PROSITE" id="PS51318">
    <property type="entry name" value="TAT"/>
    <property type="match status" value="1"/>
</dbReference>
<sequence length="1247" mass="125618">MTTKTPHHPHRPIWRALLTAAALTAAALTAPGPAGAYQIVGDLSPTATTWSGTAGTFQTTASNYAGGTASATFRSGLGTTFTAARDTAANQNSLYVNDGGGAIKTAMNARAGTYVGYSPSFTTSDVEGVALLTRDTRQNGSFTTYSVTNPNDTTQVQFIRFYADTTCYPTSSALDSAATCSRGKLTVTFTRPVTNPVLHLSGLGGNSAIGSPAVDAWGIATNFRLTNAGGSMTLLGTPANLAITTVAGQPQLGAAAFRSGSDYIQGTCTPATGLAAGCGSVQVSGTYTQLNFDVSMTIVRVLTGTPGRVYPIAGYDTNLAAGSTRNASIGADATNFALSVSEDFGDAPASYDPVAAASHVLGDLKLGATIDAENPGTLNGGTAVTPSPSAVTAGADNTGTNGDGADEDAVTTFPAIHASTTGYALTVPISGASAAGQVCGWIDFDRGGTFGNVASERACAAFASGATSVTLNWSGLSGLSAGTNYVRLRASYDATGVQSPTGRLDSGEVEDYRLTITPAADLSVTKTDGVTSVNANTPTSYTIRVTNNGPSSVTGAVLRDPAVSGLTVLNLTCSGTPGQCTSGTTPTTAQLQAGYALPTLNSGQFYELTLTTNVTATGSVSNVATITAPAGTVDPTPGNDSATDTNTVNPTPTDPFPASLCRPNPGTNAYADIFARWDHNGSGGTSPAGAIEPAANNPAGAVGASAANEAVTGVTAAINSYDLNLRRSTLDAGVNTGKYLQYAFTTTSSFGGQHVELYGLGAMVYSSPGNVQATGTYRVRLEIATNAAFTSPTVFRAAISFDNGLASTADAAAYSNQGAYAQTFLHWNADTLIALQPATTYYVRVYPYAPGATGYDNGTPYPGDVVLFDDFMLKAKGCNVPPTALDVTTAVLTGTGTASIAPLSASDLAGGTIQSFTVSTLPLATQGTLLFADGLTPVTAGATLTPAQASALTFRPTPGFSGNATFTFTATDNNGATDTTPATYTVPVSFITDLSVTKTAPAFAVPGETLTFGITVTNTTAVPAAAYTVTDTLPAGLTFASASQGGTYDSASRTVTWTLPALAGNATQTLTLTAAAPGEAQVTGGLTRVQNTASVALPGETALGNNTSAPTDTRLILTSVRKEVRNVSAGTAFGTSGGGKPGEILEYCLITRNLGGADLGAPTGYVVRDAVPGNVTARLDAYDPDEPGTGTGFGVKLTRGSATTYLPSASATLTGGGGTFGSGALSVNLGVLTAGETVTTCFQTTIR</sequence>
<feature type="domain" description="GEVED" evidence="4">
    <location>
        <begin position="438"/>
        <end position="514"/>
    </location>
</feature>
<dbReference type="InterPro" id="IPR006311">
    <property type="entry name" value="TAT_signal"/>
</dbReference>
<feature type="chain" id="PRO_5013349246" description="DUF11 domain-containing protein" evidence="2">
    <location>
        <begin position="37"/>
        <end position="1247"/>
    </location>
</feature>
<dbReference type="Pfam" id="PF01345">
    <property type="entry name" value="DUF11"/>
    <property type="match status" value="2"/>
</dbReference>
<dbReference type="NCBIfam" id="TIGR01451">
    <property type="entry name" value="B_ant_repeat"/>
    <property type="match status" value="2"/>
</dbReference>
<dbReference type="Proteomes" id="UP000197208">
    <property type="component" value="Unassembled WGS sequence"/>
</dbReference>
<name>A0A246BH40_9DEIO</name>
<dbReference type="Pfam" id="PF20009">
    <property type="entry name" value="GEVED"/>
    <property type="match status" value="1"/>
</dbReference>
<dbReference type="InterPro" id="IPR045474">
    <property type="entry name" value="GEVED"/>
</dbReference>
<keyword evidence="2" id="KW-0732">Signal</keyword>
<feature type="signal peptide" evidence="2">
    <location>
        <begin position="1"/>
        <end position="36"/>
    </location>
</feature>
<gene>
    <name evidence="5" type="ORF">CBQ26_15435</name>
</gene>
<accession>A0A246BH40</accession>
<feature type="domain" description="DUF11" evidence="3">
    <location>
        <begin position="993"/>
        <end position="1109"/>
    </location>
</feature>